<name>A0A0E9T233_ANGAN</name>
<dbReference type="AlphaFoldDB" id="A0A0E9T233"/>
<evidence type="ECO:0000313" key="1">
    <source>
        <dbReference type="EMBL" id="JAH47025.1"/>
    </source>
</evidence>
<organism evidence="1">
    <name type="scientific">Anguilla anguilla</name>
    <name type="common">European freshwater eel</name>
    <name type="synonym">Muraena anguilla</name>
    <dbReference type="NCBI Taxonomy" id="7936"/>
    <lineage>
        <taxon>Eukaryota</taxon>
        <taxon>Metazoa</taxon>
        <taxon>Chordata</taxon>
        <taxon>Craniata</taxon>
        <taxon>Vertebrata</taxon>
        <taxon>Euteleostomi</taxon>
        <taxon>Actinopterygii</taxon>
        <taxon>Neopterygii</taxon>
        <taxon>Teleostei</taxon>
        <taxon>Anguilliformes</taxon>
        <taxon>Anguillidae</taxon>
        <taxon>Anguilla</taxon>
    </lineage>
</organism>
<dbReference type="EMBL" id="GBXM01061552">
    <property type="protein sequence ID" value="JAH47025.1"/>
    <property type="molecule type" value="Transcribed_RNA"/>
</dbReference>
<reference evidence="1" key="2">
    <citation type="journal article" date="2015" name="Fish Shellfish Immunol.">
        <title>Early steps in the European eel (Anguilla anguilla)-Vibrio vulnificus interaction in the gills: Role of the RtxA13 toxin.</title>
        <authorList>
            <person name="Callol A."/>
            <person name="Pajuelo D."/>
            <person name="Ebbesson L."/>
            <person name="Teles M."/>
            <person name="MacKenzie S."/>
            <person name="Amaro C."/>
        </authorList>
    </citation>
    <scope>NUCLEOTIDE SEQUENCE</scope>
</reference>
<reference evidence="1" key="1">
    <citation type="submission" date="2014-11" db="EMBL/GenBank/DDBJ databases">
        <authorList>
            <person name="Amaro Gonzalez C."/>
        </authorList>
    </citation>
    <scope>NUCLEOTIDE SEQUENCE</scope>
</reference>
<proteinExistence type="predicted"/>
<sequence length="33" mass="4058">MFFFQLDLSSWLCLYKMHLCLSYVSRCIDFPSY</sequence>
<protein>
    <submittedName>
        <fullName evidence="1">Uncharacterized protein</fullName>
    </submittedName>
</protein>
<accession>A0A0E9T233</accession>